<dbReference type="EC" id="1.1.98.3" evidence="4"/>
<dbReference type="GO" id="GO:0071949">
    <property type="term" value="F:FAD binding"/>
    <property type="evidence" value="ECO:0007669"/>
    <property type="project" value="InterPro"/>
</dbReference>
<evidence type="ECO:0000256" key="1">
    <source>
        <dbReference type="ARBA" id="ARBA00023002"/>
    </source>
</evidence>
<protein>
    <submittedName>
        <fullName evidence="4">Heteromeric decaprenylphosphoryl-beta-D-ribose 2'-epimerase subunit DprE1</fullName>
        <ecNumber evidence="4">1.1.98.3</ecNumber>
    </submittedName>
</protein>
<dbReference type="Gene3D" id="3.30.465.10">
    <property type="match status" value="1"/>
</dbReference>
<dbReference type="Pfam" id="PF01565">
    <property type="entry name" value="FAD_binding_4"/>
    <property type="match status" value="1"/>
</dbReference>
<dbReference type="GO" id="GO:0016020">
    <property type="term" value="C:membrane"/>
    <property type="evidence" value="ECO:0007669"/>
    <property type="project" value="InterPro"/>
</dbReference>
<dbReference type="PROSITE" id="PS51387">
    <property type="entry name" value="FAD_PCMH"/>
    <property type="match status" value="1"/>
</dbReference>
<dbReference type="InterPro" id="IPR006094">
    <property type="entry name" value="Oxid_FAD_bind_N"/>
</dbReference>
<dbReference type="GO" id="GO:0003885">
    <property type="term" value="F:D-arabinono-1,4-lactone oxidase activity"/>
    <property type="evidence" value="ECO:0007669"/>
    <property type="project" value="InterPro"/>
</dbReference>
<sequence length="478" mass="50943">MRGNGSRPGGAIPRAAPDLGVADGEPTLLTGWGRTAPTLASLHRPADAEQVAELLAQPGARGLVARGLGRSYGDAAQNAGGRVLSLLDVRGVRGFDPKSGLIAVGAGFSIGDLARLVLPHGWFPPVLPGTSHVTVGGAIAADVHGKNHHREGSFCHHVRAFELVSPGGEQRTVTPEGTPEVFAATAGGMGLTGVVVEATLQLVAVETDRVRVDTERARNLDDVMERMERGDEDYRYSVAWIDCLARGSALGRSVLMRGDHATRAELSGGERSGAALGFSPPRVLSAPPGVPSGLLSTPALRAFNEVYFRRSPRREQGRLEALHSYFHPLDIVGDWNRLYGPRGLLQYQLVVPFGAEDALRQVVERLAGERAPAFLAVLKRFGDGRGMLSFPIPGWTLTMDLPAGRTELAPFLDGLDELVAGAGGRLYLAKDSRLRPELLEAMYPELGRWREVQAGLDPEGVLCSDLGRRLGLGGGSRR</sequence>
<dbReference type="PANTHER" id="PTHR43762:SF1">
    <property type="entry name" value="D-ARABINONO-1,4-LACTONE OXIDASE"/>
    <property type="match status" value="1"/>
</dbReference>
<gene>
    <name evidence="4" type="ORF">AVDCRST_MAG45-1703</name>
</gene>
<dbReference type="EMBL" id="CADCVU010000146">
    <property type="protein sequence ID" value="CAA9507682.1"/>
    <property type="molecule type" value="Genomic_DNA"/>
</dbReference>
<evidence type="ECO:0000313" key="4">
    <source>
        <dbReference type="EMBL" id="CAA9507682.1"/>
    </source>
</evidence>
<feature type="region of interest" description="Disordered" evidence="2">
    <location>
        <begin position="1"/>
        <end position="23"/>
    </location>
</feature>
<dbReference type="InterPro" id="IPR016169">
    <property type="entry name" value="FAD-bd_PCMH_sub2"/>
</dbReference>
<dbReference type="Pfam" id="PF04030">
    <property type="entry name" value="ALO"/>
    <property type="match status" value="1"/>
</dbReference>
<keyword evidence="1 4" id="KW-0560">Oxidoreductase</keyword>
<organism evidence="4">
    <name type="scientific">uncultured Solirubrobacterales bacterium</name>
    <dbReference type="NCBI Taxonomy" id="768556"/>
    <lineage>
        <taxon>Bacteria</taxon>
        <taxon>Bacillati</taxon>
        <taxon>Actinomycetota</taxon>
        <taxon>Thermoleophilia</taxon>
        <taxon>Solirubrobacterales</taxon>
        <taxon>environmental samples</taxon>
    </lineage>
</organism>
<dbReference type="InterPro" id="IPR010031">
    <property type="entry name" value="FAD_lactone_oxidase-like"/>
</dbReference>
<dbReference type="InterPro" id="IPR016166">
    <property type="entry name" value="FAD-bd_PCMH"/>
</dbReference>
<dbReference type="AlphaFoldDB" id="A0A6J4SX12"/>
<evidence type="ECO:0000256" key="2">
    <source>
        <dbReference type="SAM" id="MobiDB-lite"/>
    </source>
</evidence>
<dbReference type="GO" id="GO:0080049">
    <property type="term" value="F:L-gulono-1,4-lactone dehydrogenase activity"/>
    <property type="evidence" value="ECO:0007669"/>
    <property type="project" value="TreeGrafter"/>
</dbReference>
<reference evidence="4" key="1">
    <citation type="submission" date="2020-02" db="EMBL/GenBank/DDBJ databases">
        <authorList>
            <person name="Meier V. D."/>
        </authorList>
    </citation>
    <scope>NUCLEOTIDE SEQUENCE</scope>
    <source>
        <strain evidence="4">AVDCRST_MAG45</strain>
    </source>
</reference>
<dbReference type="PANTHER" id="PTHR43762">
    <property type="entry name" value="L-GULONOLACTONE OXIDASE"/>
    <property type="match status" value="1"/>
</dbReference>
<dbReference type="InterPro" id="IPR007173">
    <property type="entry name" value="ALO_C"/>
</dbReference>
<feature type="domain" description="FAD-binding PCMH-type" evidence="3">
    <location>
        <begin position="35"/>
        <end position="205"/>
    </location>
</feature>
<dbReference type="SUPFAM" id="SSF56176">
    <property type="entry name" value="FAD-binding/transporter-associated domain-like"/>
    <property type="match status" value="1"/>
</dbReference>
<dbReference type="InterPro" id="IPR036318">
    <property type="entry name" value="FAD-bd_PCMH-like_sf"/>
</dbReference>
<evidence type="ECO:0000259" key="3">
    <source>
        <dbReference type="PROSITE" id="PS51387"/>
    </source>
</evidence>
<accession>A0A6J4SX12</accession>
<proteinExistence type="predicted"/>
<name>A0A6J4SX12_9ACTN</name>